<dbReference type="PANTHER" id="PTHR12001:SF44">
    <property type="entry name" value="GERANYLGERANYL PYROPHOSPHATE SYNTHASE"/>
    <property type="match status" value="1"/>
</dbReference>
<gene>
    <name evidence="5" type="ORF">QSP1433_LOCUS10855</name>
</gene>
<proteinExistence type="predicted"/>
<dbReference type="SUPFAM" id="SSF159245">
    <property type="entry name" value="AttH-like"/>
    <property type="match status" value="1"/>
</dbReference>
<dbReference type="SFLD" id="SFLDS00005">
    <property type="entry name" value="Isoprenoid_Synthase_Type_I"/>
    <property type="match status" value="1"/>
</dbReference>
<evidence type="ECO:0000259" key="4">
    <source>
        <dbReference type="Pfam" id="PF07143"/>
    </source>
</evidence>
<evidence type="ECO:0000256" key="2">
    <source>
        <dbReference type="ARBA" id="ARBA00022842"/>
    </source>
</evidence>
<dbReference type="EMBL" id="HBHK01017238">
    <property type="protein sequence ID" value="CAD9691074.1"/>
    <property type="molecule type" value="Transcribed_RNA"/>
</dbReference>
<reference evidence="5" key="1">
    <citation type="submission" date="2021-01" db="EMBL/GenBank/DDBJ databases">
        <authorList>
            <person name="Corre E."/>
            <person name="Pelletier E."/>
            <person name="Niang G."/>
            <person name="Scheremetjew M."/>
            <person name="Finn R."/>
            <person name="Kale V."/>
            <person name="Holt S."/>
            <person name="Cochrane G."/>
            <person name="Meng A."/>
            <person name="Brown T."/>
            <person name="Cohen L."/>
        </authorList>
    </citation>
    <scope>NUCLEOTIDE SEQUENCE</scope>
    <source>
        <strain evidence="5">NY070348D</strain>
    </source>
</reference>
<dbReference type="InterPro" id="IPR033749">
    <property type="entry name" value="Polyprenyl_synt_CS"/>
</dbReference>
<sequence>MCYVRTLPSQAKVDTIHIGGSKLVVTRKGTTVAFQLVGKLKDGSKVEALRTAEDLESFHRQIVKAECQETKRSKEIVEAVLGFPSLQQGFDIVILVLFLLTFVVGVLKDLGTTSALFSASAVGLISYGVFVWAGLLPGSKDSEKHLNLLEEYLDRTLALRGTETSKLVRALIEPPLRPDWPARVGKIDLGLHDLPHASSQTEWWYFNSHLECKQGRKISLFVCFFRILKHVDKNDKRYYSHALTWALTDVVNGKYYSDVVMESDAPKSMLKALDNGKSLKDPILSRALREILEKGRLPLPDRLFKKNPVIDDSSDELRLEYESGTLVKDDLGVYRISLEHYDFDCKVDLEFNPQKDAVRHGDHGVVKGRQGDDMYYYCIPRCVVSGTVTVPRPTKRGGEQLLSDVLDVSKGSGWYDHEFGGKPEEEWDYGEGVEDNDDAEQHMVRYAWNWVAAQLEDGSEVTAALLMNTVEGTVMEVKAIVVDKDGTRLQYDETEGVVFEAVNGSEWSSVRTFVTYPTKYRLVIPSAGIELDIMAEFPDQEFMTMIAKPAFWEGRCVVTGVKQRKSVTGLAYVERNGFNDETTIKSFFKNVGKKVRSSVQQMYPLHPTHEEGVELIATKETEHYLKGVPLDIIGETLIAPVRLIADRGGKSWRSYGALACVDCVGGDSRDFVDWVAMPEFLHVGSLIIDDIQDESDTRRGGTTAHKKFGTPLCINAGTAAYFQCEQMIKAPGLTAEELNKCYGLYFAALRGGHAGQALDIHGLDYMMDTVVESGDAQLLEERILAIHMLKTAVPAGTLARMGALVGKGSEEQIEAMGLYFESVGVAFQIMDDVLNLRGLYSKESDKLKVGTTLKRLGEDIVDGKVTFPIAKAMAKLETRAERKTLWDIIKSKPQDQEVVDKVIRQLEELGAIDECVVQAEEQVNIAWNKLDAMIPDSFAKMMLRSFGWFVIERIQ</sequence>
<dbReference type="Pfam" id="PF17186">
    <property type="entry name" value="Lipocalin_9"/>
    <property type="match status" value="1"/>
</dbReference>
<keyword evidence="3" id="KW-0812">Transmembrane</keyword>
<dbReference type="PROSITE" id="PS00723">
    <property type="entry name" value="POLYPRENYL_SYNTHASE_1"/>
    <property type="match status" value="1"/>
</dbReference>
<evidence type="ECO:0000256" key="3">
    <source>
        <dbReference type="SAM" id="Phobius"/>
    </source>
</evidence>
<dbReference type="SUPFAM" id="SSF48576">
    <property type="entry name" value="Terpenoid synthases"/>
    <property type="match status" value="1"/>
</dbReference>
<dbReference type="Pfam" id="PF00348">
    <property type="entry name" value="polyprenyl_synt"/>
    <property type="match status" value="1"/>
</dbReference>
<dbReference type="CDD" id="cd00685">
    <property type="entry name" value="Trans_IPPS_HT"/>
    <property type="match status" value="1"/>
</dbReference>
<organism evidence="5">
    <name type="scientific">Mucochytrium quahogii</name>
    <dbReference type="NCBI Taxonomy" id="96639"/>
    <lineage>
        <taxon>Eukaryota</taxon>
        <taxon>Sar</taxon>
        <taxon>Stramenopiles</taxon>
        <taxon>Bigyra</taxon>
        <taxon>Labyrinthulomycetes</taxon>
        <taxon>Thraustochytrida</taxon>
        <taxon>Thraustochytriidae</taxon>
        <taxon>Mucochytrium</taxon>
    </lineage>
</organism>
<feature type="transmembrane region" description="Helical" evidence="3">
    <location>
        <begin position="89"/>
        <end position="107"/>
    </location>
</feature>
<dbReference type="GO" id="GO:0004659">
    <property type="term" value="F:prenyltransferase activity"/>
    <property type="evidence" value="ECO:0007669"/>
    <property type="project" value="InterPro"/>
</dbReference>
<feature type="domain" description="AttH" evidence="4">
    <location>
        <begin position="201"/>
        <end position="420"/>
    </location>
</feature>
<dbReference type="InterPro" id="IPR008949">
    <property type="entry name" value="Isoprenoid_synthase_dom_sf"/>
</dbReference>
<dbReference type="AlphaFoldDB" id="A0A7S2WJU5"/>
<dbReference type="InterPro" id="IPR023374">
    <property type="entry name" value="AttH-like_dom_sf"/>
</dbReference>
<dbReference type="PANTHER" id="PTHR12001">
    <property type="entry name" value="GERANYLGERANYL PYROPHOSPHATE SYNTHASE"/>
    <property type="match status" value="1"/>
</dbReference>
<accession>A0A7S2WJU5</accession>
<dbReference type="InterPro" id="IPR010791">
    <property type="entry name" value="AttH_dom"/>
</dbReference>
<keyword evidence="3" id="KW-0472">Membrane</keyword>
<dbReference type="PROSITE" id="PS00444">
    <property type="entry name" value="POLYPRENYL_SYNTHASE_2"/>
    <property type="match status" value="1"/>
</dbReference>
<evidence type="ECO:0000313" key="5">
    <source>
        <dbReference type="EMBL" id="CAD9691074.1"/>
    </source>
</evidence>
<name>A0A7S2WJU5_9STRA</name>
<keyword evidence="2" id="KW-0460">Magnesium</keyword>
<dbReference type="GO" id="GO:0046872">
    <property type="term" value="F:metal ion binding"/>
    <property type="evidence" value="ECO:0007669"/>
    <property type="project" value="UniProtKB-KW"/>
</dbReference>
<protein>
    <recommendedName>
        <fullName evidence="4">AttH domain-containing protein</fullName>
    </recommendedName>
</protein>
<keyword evidence="3" id="KW-1133">Transmembrane helix</keyword>
<evidence type="ECO:0000256" key="1">
    <source>
        <dbReference type="ARBA" id="ARBA00022723"/>
    </source>
</evidence>
<dbReference type="Pfam" id="PF07143">
    <property type="entry name" value="CrtC"/>
    <property type="match status" value="1"/>
</dbReference>
<dbReference type="Gene3D" id="1.10.600.10">
    <property type="entry name" value="Farnesyl Diphosphate Synthase"/>
    <property type="match status" value="1"/>
</dbReference>
<dbReference type="GO" id="GO:0008299">
    <property type="term" value="P:isoprenoid biosynthetic process"/>
    <property type="evidence" value="ECO:0007669"/>
    <property type="project" value="InterPro"/>
</dbReference>
<dbReference type="Gene3D" id="2.40.370.10">
    <property type="entry name" value="AttH-like domain"/>
    <property type="match status" value="2"/>
</dbReference>
<dbReference type="InterPro" id="IPR000092">
    <property type="entry name" value="Polyprenyl_synt"/>
</dbReference>
<keyword evidence="1" id="KW-0479">Metal-binding</keyword>
<feature type="transmembrane region" description="Helical" evidence="3">
    <location>
        <begin position="114"/>
        <end position="135"/>
    </location>
</feature>